<dbReference type="CDD" id="cd06261">
    <property type="entry name" value="TM_PBP2"/>
    <property type="match status" value="1"/>
</dbReference>
<proteinExistence type="inferred from homology"/>
<dbReference type="NCBIfam" id="TIGR01726">
    <property type="entry name" value="HEQRo_perm_3TM"/>
    <property type="match status" value="1"/>
</dbReference>
<dbReference type="SUPFAM" id="SSF161098">
    <property type="entry name" value="MetI-like"/>
    <property type="match status" value="1"/>
</dbReference>
<evidence type="ECO:0000256" key="7">
    <source>
        <dbReference type="ARBA" id="ARBA00023136"/>
    </source>
</evidence>
<dbReference type="GO" id="GO:0006865">
    <property type="term" value="P:amino acid transport"/>
    <property type="evidence" value="ECO:0007669"/>
    <property type="project" value="TreeGrafter"/>
</dbReference>
<dbReference type="GO" id="GO:0043190">
    <property type="term" value="C:ATP-binding cassette (ABC) transporter complex"/>
    <property type="evidence" value="ECO:0007669"/>
    <property type="project" value="InterPro"/>
</dbReference>
<feature type="transmembrane region" description="Helical" evidence="8">
    <location>
        <begin position="60"/>
        <end position="84"/>
    </location>
</feature>
<reference evidence="10" key="1">
    <citation type="journal article" date="2014" name="Int. J. Syst. Evol. Microbiol.">
        <title>Complete genome sequence of Corynebacterium casei LMG S-19264T (=DSM 44701T), isolated from a smear-ripened cheese.</title>
        <authorList>
            <consortium name="US DOE Joint Genome Institute (JGI-PGF)"/>
            <person name="Walter F."/>
            <person name="Albersmeier A."/>
            <person name="Kalinowski J."/>
            <person name="Ruckert C."/>
        </authorList>
    </citation>
    <scope>NUCLEOTIDE SEQUENCE</scope>
    <source>
        <strain evidence="10">CCM 7684</strain>
    </source>
</reference>
<dbReference type="PANTHER" id="PTHR30614">
    <property type="entry name" value="MEMBRANE COMPONENT OF AMINO ACID ABC TRANSPORTER"/>
    <property type="match status" value="1"/>
</dbReference>
<evidence type="ECO:0000313" key="10">
    <source>
        <dbReference type="EMBL" id="GGE53156.1"/>
    </source>
</evidence>
<feature type="domain" description="ABC transmembrane type-1" evidence="9">
    <location>
        <begin position="25"/>
        <end position="215"/>
    </location>
</feature>
<evidence type="ECO:0000256" key="4">
    <source>
        <dbReference type="ARBA" id="ARBA00022475"/>
    </source>
</evidence>
<organism evidence="10 11">
    <name type="scientific">Agaricicola taiwanensis</name>
    <dbReference type="NCBI Taxonomy" id="591372"/>
    <lineage>
        <taxon>Bacteria</taxon>
        <taxon>Pseudomonadati</taxon>
        <taxon>Pseudomonadota</taxon>
        <taxon>Alphaproteobacteria</taxon>
        <taxon>Rhodobacterales</taxon>
        <taxon>Paracoccaceae</taxon>
        <taxon>Agaricicola</taxon>
    </lineage>
</organism>
<gene>
    <name evidence="10" type="ORF">GCM10007276_32750</name>
</gene>
<comment type="caution">
    <text evidence="10">The sequence shown here is derived from an EMBL/GenBank/DDBJ whole genome shotgun (WGS) entry which is preliminary data.</text>
</comment>
<keyword evidence="3 8" id="KW-0813">Transport</keyword>
<reference evidence="10" key="2">
    <citation type="submission" date="2020-09" db="EMBL/GenBank/DDBJ databases">
        <authorList>
            <person name="Sun Q."/>
            <person name="Sedlacek I."/>
        </authorList>
    </citation>
    <scope>NUCLEOTIDE SEQUENCE</scope>
    <source>
        <strain evidence="10">CCM 7684</strain>
    </source>
</reference>
<evidence type="ECO:0000313" key="11">
    <source>
        <dbReference type="Proteomes" id="UP000602745"/>
    </source>
</evidence>
<dbReference type="InterPro" id="IPR035906">
    <property type="entry name" value="MetI-like_sf"/>
</dbReference>
<dbReference type="GO" id="GO:0022857">
    <property type="term" value="F:transmembrane transporter activity"/>
    <property type="evidence" value="ECO:0007669"/>
    <property type="project" value="InterPro"/>
</dbReference>
<evidence type="ECO:0000256" key="1">
    <source>
        <dbReference type="ARBA" id="ARBA00004429"/>
    </source>
</evidence>
<dbReference type="Proteomes" id="UP000602745">
    <property type="component" value="Unassembled WGS sequence"/>
</dbReference>
<feature type="transmembrane region" description="Helical" evidence="8">
    <location>
        <begin position="25"/>
        <end position="48"/>
    </location>
</feature>
<evidence type="ECO:0000256" key="5">
    <source>
        <dbReference type="ARBA" id="ARBA00022692"/>
    </source>
</evidence>
<comment type="subcellular location">
    <subcellularLocation>
        <location evidence="1">Cell inner membrane</location>
        <topology evidence="1">Multi-pass membrane protein</topology>
    </subcellularLocation>
    <subcellularLocation>
        <location evidence="8">Cell membrane</location>
        <topology evidence="8">Multi-pass membrane protein</topology>
    </subcellularLocation>
</comment>
<evidence type="ECO:0000256" key="3">
    <source>
        <dbReference type="ARBA" id="ARBA00022448"/>
    </source>
</evidence>
<dbReference type="InterPro" id="IPR043429">
    <property type="entry name" value="ArtM/GltK/GlnP/TcyL/YhdX-like"/>
</dbReference>
<accession>A0A8J3E078</accession>
<dbReference type="Pfam" id="PF00528">
    <property type="entry name" value="BPD_transp_1"/>
    <property type="match status" value="1"/>
</dbReference>
<keyword evidence="11" id="KW-1185">Reference proteome</keyword>
<keyword evidence="7 8" id="KW-0472">Membrane</keyword>
<dbReference type="InterPro" id="IPR010065">
    <property type="entry name" value="AA_ABC_transptr_permease_3TM"/>
</dbReference>
<keyword evidence="5 8" id="KW-0812">Transmembrane</keyword>
<dbReference type="InterPro" id="IPR000515">
    <property type="entry name" value="MetI-like"/>
</dbReference>
<dbReference type="RefSeq" id="WP_188410903.1">
    <property type="nucleotide sequence ID" value="NZ_BMCP01000006.1"/>
</dbReference>
<name>A0A8J3E078_9RHOB</name>
<keyword evidence="6 8" id="KW-1133">Transmembrane helix</keyword>
<keyword evidence="4" id="KW-1003">Cell membrane</keyword>
<comment type="similarity">
    <text evidence="2">Belongs to the binding-protein-dependent transport system permease family. HisMQ subfamily.</text>
</comment>
<evidence type="ECO:0000256" key="6">
    <source>
        <dbReference type="ARBA" id="ARBA00022989"/>
    </source>
</evidence>
<evidence type="ECO:0000259" key="9">
    <source>
        <dbReference type="PROSITE" id="PS50928"/>
    </source>
</evidence>
<protein>
    <submittedName>
        <fullName evidence="10">Amino acid ABC transporter permease</fullName>
    </submittedName>
</protein>
<evidence type="ECO:0000256" key="8">
    <source>
        <dbReference type="RuleBase" id="RU363032"/>
    </source>
</evidence>
<feature type="transmembrane region" description="Helical" evidence="8">
    <location>
        <begin position="196"/>
        <end position="216"/>
    </location>
</feature>
<evidence type="ECO:0000256" key="2">
    <source>
        <dbReference type="ARBA" id="ARBA00010072"/>
    </source>
</evidence>
<sequence length="229" mass="25082">MIDLIREYWLTFLIGQYPNGPLGGLAMTIILAFCGLLASFPIAVLFALARVSPWKALRIVSGTVVNFVRGIPLLMLIFWCYFAIPLATGYAVSGFWTLVCALTIYEAAYLSEVVRSGIQAIPKGQLEASRSLGGSYALTMRSVVLPQALFNVLPGMASQFVSTIKETSLGYVISVNELTFAANQVNNLVLTQPLQVFTILACIYFVLCFSLTQVLGRIEAAIRRRRGLI</sequence>
<dbReference type="Gene3D" id="1.10.3720.10">
    <property type="entry name" value="MetI-like"/>
    <property type="match status" value="1"/>
</dbReference>
<dbReference type="EMBL" id="BMCP01000006">
    <property type="protein sequence ID" value="GGE53156.1"/>
    <property type="molecule type" value="Genomic_DNA"/>
</dbReference>
<dbReference type="AlphaFoldDB" id="A0A8J3E078"/>
<dbReference type="PROSITE" id="PS50928">
    <property type="entry name" value="ABC_TM1"/>
    <property type="match status" value="1"/>
</dbReference>
<dbReference type="PANTHER" id="PTHR30614:SF21">
    <property type="entry name" value="AMINO ACID ABC TRANSPORTER PERMEASE"/>
    <property type="match status" value="1"/>
</dbReference>